<organism evidence="1 2">
    <name type="scientific">Pseudomonas fluorescens</name>
    <dbReference type="NCBI Taxonomy" id="294"/>
    <lineage>
        <taxon>Bacteria</taxon>
        <taxon>Pseudomonadati</taxon>
        <taxon>Pseudomonadota</taxon>
        <taxon>Gammaproteobacteria</taxon>
        <taxon>Pseudomonadales</taxon>
        <taxon>Pseudomonadaceae</taxon>
        <taxon>Pseudomonas</taxon>
    </lineage>
</organism>
<evidence type="ECO:0000313" key="2">
    <source>
        <dbReference type="Proteomes" id="UP000050349"/>
    </source>
</evidence>
<reference evidence="1 2" key="1">
    <citation type="submission" date="2015-09" db="EMBL/GenBank/DDBJ databases">
        <authorList>
            <person name="Jackson K.R."/>
            <person name="Lunt B.L."/>
            <person name="Fisher J.N.B."/>
            <person name="Gardner A.V."/>
            <person name="Bailey M.E."/>
            <person name="Deus L.M."/>
            <person name="Earl A.S."/>
            <person name="Gibby P.D."/>
            <person name="Hartmann K.A."/>
            <person name="Liu J.E."/>
            <person name="Manci A.M."/>
            <person name="Nielsen D.A."/>
            <person name="Solomon M.B."/>
            <person name="Breakwell D.P."/>
            <person name="Burnett S.H."/>
            <person name="Grose J.H."/>
        </authorList>
    </citation>
    <scope>NUCLEOTIDE SEQUENCE [LARGE SCALE GENOMIC DNA]</scope>
    <source>
        <strain evidence="1 2">S613</strain>
    </source>
</reference>
<dbReference type="AlphaFoldDB" id="A0A0P8WSB1"/>
<dbReference type="EMBL" id="LJXB01000088">
    <property type="protein sequence ID" value="KPU56048.1"/>
    <property type="molecule type" value="Genomic_DNA"/>
</dbReference>
<dbReference type="Proteomes" id="UP000050349">
    <property type="component" value="Unassembled WGS sequence"/>
</dbReference>
<sequence>MSKLSRSYDFTLLSLMAMASENPIDCSAYSRGIPNFSEIGLKILVNLLRDIDCMPKGHLPFTPTK</sequence>
<accession>A0A0P8WSB1</accession>
<evidence type="ECO:0000313" key="1">
    <source>
        <dbReference type="EMBL" id="KPU56048.1"/>
    </source>
</evidence>
<name>A0A0P8WSB1_PSEFL</name>
<protein>
    <submittedName>
        <fullName evidence="1">Uncharacterized protein</fullName>
    </submittedName>
</protein>
<gene>
    <name evidence="1" type="ORF">AN403_1808</name>
</gene>
<comment type="caution">
    <text evidence="1">The sequence shown here is derived from an EMBL/GenBank/DDBJ whole genome shotgun (WGS) entry which is preliminary data.</text>
</comment>
<proteinExistence type="predicted"/>